<dbReference type="PROSITE" id="PS00156">
    <property type="entry name" value="OMPDECASE"/>
    <property type="match status" value="1"/>
</dbReference>
<dbReference type="PANTHER" id="PTHR32119">
    <property type="entry name" value="OROTIDINE 5'-PHOSPHATE DECARBOXYLASE"/>
    <property type="match status" value="1"/>
</dbReference>
<feature type="binding site" evidence="7">
    <location>
        <position position="207"/>
    </location>
    <ligand>
        <name>substrate</name>
    </ligand>
</feature>
<evidence type="ECO:0000259" key="9">
    <source>
        <dbReference type="SMART" id="SM00934"/>
    </source>
</evidence>
<feature type="binding site" evidence="7">
    <location>
        <position position="208"/>
    </location>
    <ligand>
        <name>substrate</name>
    </ligand>
</feature>
<dbReference type="InterPro" id="IPR018089">
    <property type="entry name" value="OMPdecase_AS"/>
</dbReference>
<dbReference type="Proteomes" id="UP001055102">
    <property type="component" value="Unassembled WGS sequence"/>
</dbReference>
<dbReference type="RefSeq" id="WP_238277872.1">
    <property type="nucleotide sequence ID" value="NZ_BPQR01000069.1"/>
</dbReference>
<feature type="binding site" evidence="7">
    <location>
        <position position="187"/>
    </location>
    <ligand>
        <name>substrate</name>
    </ligand>
</feature>
<dbReference type="Pfam" id="PF00215">
    <property type="entry name" value="OMPdecase"/>
    <property type="match status" value="1"/>
</dbReference>
<evidence type="ECO:0000256" key="8">
    <source>
        <dbReference type="RuleBase" id="RU000512"/>
    </source>
</evidence>
<gene>
    <name evidence="7 10" type="primary">pyrF</name>
    <name evidence="10" type="ORF">AOPFMNJM_3612</name>
</gene>
<comment type="function">
    <text evidence="1 7">Catalyzes the decarboxylation of orotidine 5'-monophosphate (OMP) to uridine 5'-monophosphate (UMP).</text>
</comment>
<organism evidence="10 11">
    <name type="scientific">Methylobacterium jeotgali</name>
    <dbReference type="NCBI Taxonomy" id="381630"/>
    <lineage>
        <taxon>Bacteria</taxon>
        <taxon>Pseudomonadati</taxon>
        <taxon>Pseudomonadota</taxon>
        <taxon>Alphaproteobacteria</taxon>
        <taxon>Hyphomicrobiales</taxon>
        <taxon>Methylobacteriaceae</taxon>
        <taxon>Methylobacterium</taxon>
    </lineage>
</organism>
<dbReference type="SUPFAM" id="SSF51366">
    <property type="entry name" value="Ribulose-phoshate binding barrel"/>
    <property type="match status" value="1"/>
</dbReference>
<feature type="binding site" evidence="7">
    <location>
        <begin position="63"/>
        <end position="72"/>
    </location>
    <ligand>
        <name>substrate</name>
    </ligand>
</feature>
<dbReference type="CDD" id="cd04725">
    <property type="entry name" value="OMP_decarboxylase_like"/>
    <property type="match status" value="1"/>
</dbReference>
<feature type="active site" description="Proton donor" evidence="7">
    <location>
        <position position="65"/>
    </location>
</feature>
<keyword evidence="11" id="KW-1185">Reference proteome</keyword>
<evidence type="ECO:0000256" key="3">
    <source>
        <dbReference type="ARBA" id="ARBA00022793"/>
    </source>
</evidence>
<reference evidence="10" key="1">
    <citation type="journal article" date="2021" name="Front. Microbiol.">
        <title>Comprehensive Comparative Genomics and Phenotyping of Methylobacterium Species.</title>
        <authorList>
            <person name="Alessa O."/>
            <person name="Ogura Y."/>
            <person name="Fujitani Y."/>
            <person name="Takami H."/>
            <person name="Hayashi T."/>
            <person name="Sahin N."/>
            <person name="Tani A."/>
        </authorList>
    </citation>
    <scope>NUCLEOTIDE SEQUENCE</scope>
    <source>
        <strain evidence="10">LMG 23639</strain>
    </source>
</reference>
<dbReference type="InterPro" id="IPR047596">
    <property type="entry name" value="OMPdecase_bac"/>
</dbReference>
<feature type="binding site" evidence="7">
    <location>
        <position position="117"/>
    </location>
    <ligand>
        <name>substrate</name>
    </ligand>
</feature>
<feature type="binding site" evidence="7">
    <location>
        <position position="14"/>
    </location>
    <ligand>
        <name>substrate</name>
    </ligand>
</feature>
<evidence type="ECO:0000256" key="2">
    <source>
        <dbReference type="ARBA" id="ARBA00004861"/>
    </source>
</evidence>
<keyword evidence="4 7" id="KW-0665">Pyrimidine biosynthesis</keyword>
<comment type="subunit">
    <text evidence="7">Homodimer.</text>
</comment>
<keyword evidence="5 7" id="KW-0456">Lyase</keyword>
<dbReference type="PANTHER" id="PTHR32119:SF2">
    <property type="entry name" value="OROTIDINE 5'-PHOSPHATE DECARBOXYLASE"/>
    <property type="match status" value="1"/>
</dbReference>
<comment type="pathway">
    <text evidence="2 7 8">Pyrimidine metabolism; UMP biosynthesis via de novo pathway; UMP from orotate: step 2/2.</text>
</comment>
<sequence>MIQDPRDRLVVALDLPSIAEAEAMIERIGDAVTFYKIGYRLAYAGGLALAPVLVKRGFKVFIDVKLHDIGNTVEEGVRSLSGLGATFVTVHAYPQTMRSAARGRANGLKVLGVTVLTSYDDDDAREAGYAASISDLVARRAAQAAEAGIDGIVCSGAEVAAVRAAIGSDRLIVCPGIRPAGSDIGDQKRVMTPREARAAGVDHVVVGRPILAAADPREAARAIVADLT</sequence>
<protein>
    <recommendedName>
        <fullName evidence="7">Orotidine 5'-phosphate decarboxylase</fullName>
        <ecNumber evidence="7">4.1.1.23</ecNumber>
    </recommendedName>
    <alternativeName>
        <fullName evidence="7">OMP decarboxylase</fullName>
        <shortName evidence="7">OMPDCase</shortName>
        <shortName evidence="7">OMPdecase</shortName>
    </alternativeName>
</protein>
<evidence type="ECO:0000256" key="6">
    <source>
        <dbReference type="ARBA" id="ARBA00049157"/>
    </source>
</evidence>
<dbReference type="NCBIfam" id="NF001273">
    <property type="entry name" value="PRK00230.1"/>
    <property type="match status" value="1"/>
</dbReference>
<accession>A0ABQ4SYJ5</accession>
<dbReference type="InterPro" id="IPR013785">
    <property type="entry name" value="Aldolase_TIM"/>
</dbReference>
<dbReference type="Gene3D" id="3.20.20.70">
    <property type="entry name" value="Aldolase class I"/>
    <property type="match status" value="1"/>
</dbReference>
<reference evidence="10" key="2">
    <citation type="submission" date="2021-08" db="EMBL/GenBank/DDBJ databases">
        <authorList>
            <person name="Tani A."/>
            <person name="Ola A."/>
            <person name="Ogura Y."/>
            <person name="Katsura K."/>
            <person name="Hayashi T."/>
        </authorList>
    </citation>
    <scope>NUCLEOTIDE SEQUENCE</scope>
    <source>
        <strain evidence="10">LMG 23639</strain>
    </source>
</reference>
<dbReference type="SMART" id="SM00934">
    <property type="entry name" value="OMPdecase"/>
    <property type="match status" value="1"/>
</dbReference>
<feature type="domain" description="Orotidine 5'-phosphate decarboxylase" evidence="9">
    <location>
        <begin position="8"/>
        <end position="223"/>
    </location>
</feature>
<dbReference type="NCBIfam" id="TIGR01740">
    <property type="entry name" value="pyrF"/>
    <property type="match status" value="1"/>
</dbReference>
<keyword evidence="3 7" id="KW-0210">Decarboxylase</keyword>
<name>A0ABQ4SYJ5_9HYPH</name>
<dbReference type="EC" id="4.1.1.23" evidence="7"/>
<evidence type="ECO:0000256" key="4">
    <source>
        <dbReference type="ARBA" id="ARBA00022975"/>
    </source>
</evidence>
<proteinExistence type="inferred from homology"/>
<feature type="binding site" evidence="7">
    <location>
        <position position="178"/>
    </location>
    <ligand>
        <name>substrate</name>
    </ligand>
</feature>
<evidence type="ECO:0000256" key="7">
    <source>
        <dbReference type="HAMAP-Rule" id="MF_01200"/>
    </source>
</evidence>
<feature type="binding site" evidence="7">
    <location>
        <position position="36"/>
    </location>
    <ligand>
        <name>substrate</name>
    </ligand>
</feature>
<comment type="similarity">
    <text evidence="7">Belongs to the OMP decarboxylase family. Type 1 subfamily.</text>
</comment>
<dbReference type="InterPro" id="IPR001754">
    <property type="entry name" value="OMPdeCOase_dom"/>
</dbReference>
<dbReference type="HAMAP" id="MF_01200_B">
    <property type="entry name" value="OMPdecase_type1_B"/>
    <property type="match status" value="1"/>
</dbReference>
<evidence type="ECO:0000313" key="11">
    <source>
        <dbReference type="Proteomes" id="UP001055102"/>
    </source>
</evidence>
<evidence type="ECO:0000313" key="10">
    <source>
        <dbReference type="EMBL" id="GJE08276.1"/>
    </source>
</evidence>
<evidence type="ECO:0000256" key="5">
    <source>
        <dbReference type="ARBA" id="ARBA00023239"/>
    </source>
</evidence>
<dbReference type="EMBL" id="BPQR01000069">
    <property type="protein sequence ID" value="GJE08276.1"/>
    <property type="molecule type" value="Genomic_DNA"/>
</dbReference>
<evidence type="ECO:0000256" key="1">
    <source>
        <dbReference type="ARBA" id="ARBA00002356"/>
    </source>
</evidence>
<comment type="catalytic activity">
    <reaction evidence="6 7 8">
        <text>orotidine 5'-phosphate + H(+) = UMP + CO2</text>
        <dbReference type="Rhea" id="RHEA:11596"/>
        <dbReference type="ChEBI" id="CHEBI:15378"/>
        <dbReference type="ChEBI" id="CHEBI:16526"/>
        <dbReference type="ChEBI" id="CHEBI:57538"/>
        <dbReference type="ChEBI" id="CHEBI:57865"/>
        <dbReference type="EC" id="4.1.1.23"/>
    </reaction>
</comment>
<dbReference type="InterPro" id="IPR014732">
    <property type="entry name" value="OMPdecase"/>
</dbReference>
<dbReference type="InterPro" id="IPR011060">
    <property type="entry name" value="RibuloseP-bd_barrel"/>
</dbReference>
<comment type="caution">
    <text evidence="10">The sequence shown here is derived from an EMBL/GenBank/DDBJ whole genome shotgun (WGS) entry which is preliminary data.</text>
</comment>